<dbReference type="KEGG" id="rsz:108845521"/>
<organism evidence="1 2">
    <name type="scientific">Raphanus sativus</name>
    <name type="common">Radish</name>
    <name type="synonym">Raphanus raphanistrum var. sativus</name>
    <dbReference type="NCBI Taxonomy" id="3726"/>
    <lineage>
        <taxon>Eukaryota</taxon>
        <taxon>Viridiplantae</taxon>
        <taxon>Streptophyta</taxon>
        <taxon>Embryophyta</taxon>
        <taxon>Tracheophyta</taxon>
        <taxon>Spermatophyta</taxon>
        <taxon>Magnoliopsida</taxon>
        <taxon>eudicotyledons</taxon>
        <taxon>Gunneridae</taxon>
        <taxon>Pentapetalae</taxon>
        <taxon>rosids</taxon>
        <taxon>malvids</taxon>
        <taxon>Brassicales</taxon>
        <taxon>Brassicaceae</taxon>
        <taxon>Brassiceae</taxon>
        <taxon>Raphanus</taxon>
    </lineage>
</organism>
<gene>
    <name evidence="2" type="primary">LOC108845521</name>
</gene>
<evidence type="ECO:0000313" key="1">
    <source>
        <dbReference type="Proteomes" id="UP000504610"/>
    </source>
</evidence>
<dbReference type="PANTHER" id="PTHR36811:SF3">
    <property type="entry name" value="(RAPE) HYPOTHETICAL PROTEIN"/>
    <property type="match status" value="1"/>
</dbReference>
<accession>A0A9W3CJY8</accession>
<sequence>MDGGKRTPLSVRKKPKRTNRRLVRSIVAYLQSDAYLYSPMFSKFSPQTQMQMPPPSTTFISSNADVKVKKNKKRLSEKVKEYLNSDCHMYRRMISLPKPDSSLKEVGGLRITNLVRMEVSTSSATMRKDNNNYRDLRSEHTFHSGSWST</sequence>
<dbReference type="RefSeq" id="XP_056851826.1">
    <property type="nucleotide sequence ID" value="XM_056995846.1"/>
</dbReference>
<protein>
    <submittedName>
        <fullName evidence="2">Uncharacterized protein LOC108845521</fullName>
    </submittedName>
</protein>
<dbReference type="AlphaFoldDB" id="A0A9W3CJY8"/>
<dbReference type="OrthoDB" id="1080856at2759"/>
<evidence type="ECO:0000313" key="2">
    <source>
        <dbReference type="RefSeq" id="XP_056851826.1"/>
    </source>
</evidence>
<reference evidence="2" key="1">
    <citation type="submission" date="2025-08" db="UniProtKB">
        <authorList>
            <consortium name="RefSeq"/>
        </authorList>
    </citation>
    <scope>IDENTIFICATION</scope>
    <source>
        <tissue evidence="2">Leaf</tissue>
    </source>
</reference>
<keyword evidence="1" id="KW-1185">Reference proteome</keyword>
<dbReference type="GeneID" id="108845521"/>
<dbReference type="Proteomes" id="UP000504610">
    <property type="component" value="Unplaced"/>
</dbReference>
<proteinExistence type="predicted"/>
<dbReference type="PANTHER" id="PTHR36811">
    <property type="entry name" value="OS08G0444440 PROTEIN"/>
    <property type="match status" value="1"/>
</dbReference>
<name>A0A9W3CJY8_RAPSA</name>